<proteinExistence type="predicted"/>
<name>A0ABY1Q7V5_9SPHN</name>
<feature type="signal peptide" evidence="1">
    <location>
        <begin position="1"/>
        <end position="19"/>
    </location>
</feature>
<comment type="caution">
    <text evidence="2">The sequence shown here is derived from an EMBL/GenBank/DDBJ whole genome shotgun (WGS) entry which is preliminary data.</text>
</comment>
<feature type="chain" id="PRO_5047310978" description="Lipoprotein" evidence="1">
    <location>
        <begin position="20"/>
        <end position="147"/>
    </location>
</feature>
<dbReference type="RefSeq" id="WP_283405771.1">
    <property type="nucleotide sequence ID" value="NZ_FXUI01000003.1"/>
</dbReference>
<reference evidence="2 3" key="1">
    <citation type="submission" date="2017-05" db="EMBL/GenBank/DDBJ databases">
        <authorList>
            <person name="Varghese N."/>
            <person name="Submissions S."/>
        </authorList>
    </citation>
    <scope>NUCLEOTIDE SEQUENCE [LARGE SCALE GENOMIC DNA]</scope>
    <source>
        <strain evidence="2 3">SM16</strain>
    </source>
</reference>
<dbReference type="Proteomes" id="UP001157910">
    <property type="component" value="Unassembled WGS sequence"/>
</dbReference>
<dbReference type="PROSITE" id="PS51257">
    <property type="entry name" value="PROKAR_LIPOPROTEIN"/>
    <property type="match status" value="1"/>
</dbReference>
<evidence type="ECO:0000313" key="2">
    <source>
        <dbReference type="EMBL" id="SMP62194.1"/>
    </source>
</evidence>
<accession>A0ABY1Q7V5</accession>
<sequence>MSRLTSLTLPSLAGFFALAACHSATDNLPGDAGDHRPWNGIKPGEIIQLVGTEPFWGGTVGAEGFRYTTPENPEGVQVPVARFAGRGGVSFSGSIGGREVILAVTPTRCSDGMSDTVYPFAVTLQMGEQLRQGCAWTDREPRLGAAR</sequence>
<evidence type="ECO:0000313" key="3">
    <source>
        <dbReference type="Proteomes" id="UP001157910"/>
    </source>
</evidence>
<organism evidence="2 3">
    <name type="scientific">Novosphingobium panipatense</name>
    <dbReference type="NCBI Taxonomy" id="428991"/>
    <lineage>
        <taxon>Bacteria</taxon>
        <taxon>Pseudomonadati</taxon>
        <taxon>Pseudomonadota</taxon>
        <taxon>Alphaproteobacteria</taxon>
        <taxon>Sphingomonadales</taxon>
        <taxon>Sphingomonadaceae</taxon>
        <taxon>Novosphingobium</taxon>
    </lineage>
</organism>
<evidence type="ECO:0008006" key="4">
    <source>
        <dbReference type="Google" id="ProtNLM"/>
    </source>
</evidence>
<gene>
    <name evidence="2" type="ORF">SAMN06296065_103419</name>
</gene>
<evidence type="ECO:0000256" key="1">
    <source>
        <dbReference type="SAM" id="SignalP"/>
    </source>
</evidence>
<protein>
    <recommendedName>
        <fullName evidence="4">Lipoprotein</fullName>
    </recommendedName>
</protein>
<keyword evidence="3" id="KW-1185">Reference proteome</keyword>
<keyword evidence="1" id="KW-0732">Signal</keyword>
<dbReference type="EMBL" id="FXUI01000003">
    <property type="protein sequence ID" value="SMP62194.1"/>
    <property type="molecule type" value="Genomic_DNA"/>
</dbReference>